<dbReference type="EMBL" id="CDMY01000602">
    <property type="protein sequence ID" value="CEM25448.1"/>
    <property type="molecule type" value="Genomic_DNA"/>
</dbReference>
<reference evidence="2 3" key="1">
    <citation type="submission" date="2014-11" db="EMBL/GenBank/DDBJ databases">
        <authorList>
            <person name="Zhu J."/>
            <person name="Qi W."/>
            <person name="Song R."/>
        </authorList>
    </citation>
    <scope>NUCLEOTIDE SEQUENCE [LARGE SCALE GENOMIC DNA]</scope>
</reference>
<name>A0A0G4G9H6_VITBC</name>
<evidence type="ECO:0000256" key="1">
    <source>
        <dbReference type="SAM" id="Coils"/>
    </source>
</evidence>
<dbReference type="InParanoid" id="A0A0G4G9H6"/>
<keyword evidence="1" id="KW-0175">Coiled coil</keyword>
<evidence type="ECO:0000313" key="3">
    <source>
        <dbReference type="Proteomes" id="UP000041254"/>
    </source>
</evidence>
<dbReference type="Proteomes" id="UP000041254">
    <property type="component" value="Unassembled WGS sequence"/>
</dbReference>
<feature type="coiled-coil region" evidence="1">
    <location>
        <begin position="49"/>
        <end position="76"/>
    </location>
</feature>
<keyword evidence="3" id="KW-1185">Reference proteome</keyword>
<dbReference type="AlphaFoldDB" id="A0A0G4G9H6"/>
<protein>
    <submittedName>
        <fullName evidence="2">Uncharacterized protein</fullName>
    </submittedName>
</protein>
<proteinExistence type="predicted"/>
<organism evidence="2 3">
    <name type="scientific">Vitrella brassicaformis (strain CCMP3155)</name>
    <dbReference type="NCBI Taxonomy" id="1169540"/>
    <lineage>
        <taxon>Eukaryota</taxon>
        <taxon>Sar</taxon>
        <taxon>Alveolata</taxon>
        <taxon>Colpodellida</taxon>
        <taxon>Vitrellaceae</taxon>
        <taxon>Vitrella</taxon>
    </lineage>
</organism>
<accession>A0A0G4G9H6</accession>
<dbReference type="VEuPathDB" id="CryptoDB:Vbra_1405"/>
<evidence type="ECO:0000313" key="2">
    <source>
        <dbReference type="EMBL" id="CEM25448.1"/>
    </source>
</evidence>
<gene>
    <name evidence="2" type="ORF">Vbra_1405</name>
</gene>
<sequence length="109" mass="12523">MRAIPYVGVVAAELVVVAGCGHTFWSSFCQVSFLLNVVGRVDCLVRYEATLKMRELERIERALRALKRHNRRHRRRHNRQMHAIHGNIREIYAQQVSGNGPFATLALLD</sequence>